<evidence type="ECO:0000313" key="3">
    <source>
        <dbReference type="Proteomes" id="UP000481861"/>
    </source>
</evidence>
<reference evidence="2 3" key="1">
    <citation type="submission" date="2020-01" db="EMBL/GenBank/DDBJ databases">
        <authorList>
            <consortium name="DOE Joint Genome Institute"/>
            <person name="Haridas S."/>
            <person name="Albert R."/>
            <person name="Binder M."/>
            <person name="Bloem J."/>
            <person name="Labutti K."/>
            <person name="Salamov A."/>
            <person name="Andreopoulos B."/>
            <person name="Baker S.E."/>
            <person name="Barry K."/>
            <person name="Bills G."/>
            <person name="Bluhm B.H."/>
            <person name="Cannon C."/>
            <person name="Castanera R."/>
            <person name="Culley D.E."/>
            <person name="Daum C."/>
            <person name="Ezra D."/>
            <person name="Gonzalez J.B."/>
            <person name="Henrissat B."/>
            <person name="Kuo A."/>
            <person name="Liang C."/>
            <person name="Lipzen A."/>
            <person name="Lutzoni F."/>
            <person name="Magnuson J."/>
            <person name="Mondo S."/>
            <person name="Nolan M."/>
            <person name="Ohm R."/>
            <person name="Pangilinan J."/>
            <person name="Park H.-J.H."/>
            <person name="Ramirez L."/>
            <person name="Alfaro M."/>
            <person name="Sun H."/>
            <person name="Tritt A."/>
            <person name="Yoshinaga Y."/>
            <person name="Zwiers L.-H.L."/>
            <person name="Turgeon B.G."/>
            <person name="Goodwin S.B."/>
            <person name="Spatafora J.W."/>
            <person name="Crous P.W."/>
            <person name="Grigoriev I.V."/>
        </authorList>
    </citation>
    <scope>NUCLEOTIDE SEQUENCE [LARGE SCALE GENOMIC DNA]</scope>
    <source>
        <strain evidence="2 3">CBS 611.86</strain>
    </source>
</reference>
<gene>
    <name evidence="2" type="ORF">BDV95DRAFT_601739</name>
</gene>
<dbReference type="SUPFAM" id="SSF56112">
    <property type="entry name" value="Protein kinase-like (PK-like)"/>
    <property type="match status" value="1"/>
</dbReference>
<dbReference type="EMBL" id="JAADJZ010000002">
    <property type="protein sequence ID" value="KAF2877331.1"/>
    <property type="molecule type" value="Genomic_DNA"/>
</dbReference>
<accession>A0A7C8IHI6</accession>
<organism evidence="2 3">
    <name type="scientific">Massariosphaeria phaeospora</name>
    <dbReference type="NCBI Taxonomy" id="100035"/>
    <lineage>
        <taxon>Eukaryota</taxon>
        <taxon>Fungi</taxon>
        <taxon>Dikarya</taxon>
        <taxon>Ascomycota</taxon>
        <taxon>Pezizomycotina</taxon>
        <taxon>Dothideomycetes</taxon>
        <taxon>Pleosporomycetidae</taxon>
        <taxon>Pleosporales</taxon>
        <taxon>Pleosporales incertae sedis</taxon>
        <taxon>Massariosphaeria</taxon>
    </lineage>
</organism>
<feature type="domain" description="Protein kinase" evidence="1">
    <location>
        <begin position="5"/>
        <end position="273"/>
    </location>
</feature>
<protein>
    <recommendedName>
        <fullName evidence="1">Protein kinase domain-containing protein</fullName>
    </recommendedName>
</protein>
<dbReference type="Gene3D" id="1.10.510.10">
    <property type="entry name" value="Transferase(Phosphotransferase) domain 1"/>
    <property type="match status" value="1"/>
</dbReference>
<dbReference type="AlphaFoldDB" id="A0A7C8IHI6"/>
<dbReference type="Proteomes" id="UP000481861">
    <property type="component" value="Unassembled WGS sequence"/>
</dbReference>
<dbReference type="PROSITE" id="PS50011">
    <property type="entry name" value="PROTEIN_KINASE_DOM"/>
    <property type="match status" value="1"/>
</dbReference>
<comment type="caution">
    <text evidence="2">The sequence shown here is derived from an EMBL/GenBank/DDBJ whole genome shotgun (WGS) entry which is preliminary data.</text>
</comment>
<evidence type="ECO:0000313" key="2">
    <source>
        <dbReference type="EMBL" id="KAF2877331.1"/>
    </source>
</evidence>
<keyword evidence="3" id="KW-1185">Reference proteome</keyword>
<dbReference type="InterPro" id="IPR011009">
    <property type="entry name" value="Kinase-like_dom_sf"/>
</dbReference>
<dbReference type="SMART" id="SM00220">
    <property type="entry name" value="S_TKc"/>
    <property type="match status" value="1"/>
</dbReference>
<dbReference type="InterPro" id="IPR000719">
    <property type="entry name" value="Prot_kinase_dom"/>
</dbReference>
<dbReference type="GO" id="GO:0004672">
    <property type="term" value="F:protein kinase activity"/>
    <property type="evidence" value="ECO:0007669"/>
    <property type="project" value="InterPro"/>
</dbReference>
<dbReference type="PANTHER" id="PTHR24347">
    <property type="entry name" value="SERINE/THREONINE-PROTEIN KINASE"/>
    <property type="match status" value="1"/>
</dbReference>
<proteinExistence type="predicted"/>
<dbReference type="OrthoDB" id="4062651at2759"/>
<evidence type="ECO:0000259" key="1">
    <source>
        <dbReference type="PROSITE" id="PS50011"/>
    </source>
</evidence>
<sequence length="273" mass="31497">MALRVIETRRLQDGTIRYILQDSQERFWHGVTRLTTKQIKTIDPATLQKTPIDARELYIPYIPSRMTRWRGDPEAPPAHVFIKKIRLMLHDEFLRDELQNSKDCASREIRCGELLKRHPHPNICAYRGVVTNASDLVVGIAYQRYECSIDVLIQNVASFNAPLVVSSIEKAVYHMHRYGLVHCDVHPRNIFFTRGKEGRPDQVVLGDFDAAHVVRERLCDKCGSEDYFPSTYTWHTPVATDIDLYSVRMLRKKLCVGGQSSDPWDKSVLISPY</sequence>
<dbReference type="Pfam" id="PF00069">
    <property type="entry name" value="Pkinase"/>
    <property type="match status" value="1"/>
</dbReference>
<name>A0A7C8IHI6_9PLEO</name>
<dbReference type="GO" id="GO:0005524">
    <property type="term" value="F:ATP binding"/>
    <property type="evidence" value="ECO:0007669"/>
    <property type="project" value="InterPro"/>
</dbReference>